<dbReference type="OrthoDB" id="2420415at2759"/>
<feature type="compositionally biased region" description="Basic and acidic residues" evidence="8">
    <location>
        <begin position="790"/>
        <end position="800"/>
    </location>
</feature>
<evidence type="ECO:0000259" key="9">
    <source>
        <dbReference type="PROSITE" id="PS50235"/>
    </source>
</evidence>
<dbReference type="InterPro" id="IPR001394">
    <property type="entry name" value="Peptidase_C19_UCH"/>
</dbReference>
<proteinExistence type="predicted"/>
<dbReference type="GO" id="GO:0070628">
    <property type="term" value="F:proteasome binding"/>
    <property type="evidence" value="ECO:0007669"/>
    <property type="project" value="TreeGrafter"/>
</dbReference>
<feature type="compositionally biased region" description="Basic and acidic residues" evidence="8">
    <location>
        <begin position="36"/>
        <end position="46"/>
    </location>
</feature>
<evidence type="ECO:0000256" key="7">
    <source>
        <dbReference type="SAM" id="Coils"/>
    </source>
</evidence>
<dbReference type="AlphaFoldDB" id="A0A9P4NN42"/>
<evidence type="ECO:0000256" key="3">
    <source>
        <dbReference type="ARBA" id="ARBA00022670"/>
    </source>
</evidence>
<keyword evidence="3" id="KW-0645">Protease</keyword>
<comment type="catalytic activity">
    <reaction evidence="1">
        <text>Thiol-dependent hydrolysis of ester, thioester, amide, peptide and isopeptide bonds formed by the C-terminal Gly of ubiquitin (a 76-residue protein attached to proteins as an intracellular targeting signal).</text>
        <dbReference type="EC" id="3.4.19.12"/>
    </reaction>
</comment>
<feature type="domain" description="USP" evidence="9">
    <location>
        <begin position="607"/>
        <end position="1145"/>
    </location>
</feature>
<dbReference type="Proteomes" id="UP000800235">
    <property type="component" value="Unassembled WGS sequence"/>
</dbReference>
<dbReference type="InterPro" id="IPR038765">
    <property type="entry name" value="Papain-like_cys_pep_sf"/>
</dbReference>
<evidence type="ECO:0000256" key="1">
    <source>
        <dbReference type="ARBA" id="ARBA00000707"/>
    </source>
</evidence>
<feature type="coiled-coil region" evidence="7">
    <location>
        <begin position="1034"/>
        <end position="1061"/>
    </location>
</feature>
<keyword evidence="7" id="KW-0175">Coiled coil</keyword>
<dbReference type="Pfam" id="PF00443">
    <property type="entry name" value="UCH"/>
    <property type="match status" value="1"/>
</dbReference>
<dbReference type="SUPFAM" id="SSF54001">
    <property type="entry name" value="Cysteine proteinases"/>
    <property type="match status" value="1"/>
</dbReference>
<keyword evidence="6" id="KW-0788">Thiol protease</keyword>
<feature type="compositionally biased region" description="Polar residues" evidence="8">
    <location>
        <begin position="747"/>
        <end position="760"/>
    </location>
</feature>
<dbReference type="PANTHER" id="PTHR43982:SF6">
    <property type="entry name" value="UBIQUITIN CARBOXYL-TERMINAL HYDROLASE 2-RELATED"/>
    <property type="match status" value="1"/>
</dbReference>
<evidence type="ECO:0000313" key="11">
    <source>
        <dbReference type="Proteomes" id="UP000800235"/>
    </source>
</evidence>
<evidence type="ECO:0000256" key="5">
    <source>
        <dbReference type="ARBA" id="ARBA00022801"/>
    </source>
</evidence>
<sequence>MEPTGQTAPRLIAVLKQTDRRYRSPSERNPFIHKPRGYDERFDSTRTEQSPLRSCKHYWTTQTVQTVLPEADNDTPYASPPLEGGKYRVACFCQHCRWHVDISLEHRGNSCPKENFPLHHFVDFKQSNPDCEYYSARCSGCEAMLHVEYREFRIQPHAVALLTDTGLLNERYQDARRADPERVNFQPTRPLDVLDALSCYVRDSLKAVETHRSIPRLNRRFLLSFGTDCDDFLRSIGFVQTDSHWELPRPPDPNPWSWDLRQVLEDVQEELWAVMRLNMPLGTDVRKLKGYNEKPGPSDADLQRLLGTTQYDKSKTTRRSPMLSQDEEIWYTALGALGDFSDELLRFAFDRQAACDPAGTPFYFDCFKKLANKRNSEELQTGAAILESEGYFTIEDVSTAYRYFTIDPQQANLISDEHIRGMFETRLSSSAVWQEHEIRDKLRIIALARNSNDLQDVATNNIQTAESALKWLESGYDGSLNISDERVINLAAVKKGENPNDEQLQEQVKSAVQLIADERNSEYLKIWLASGEAPPLSGDDALAAAYRYFNIDDRTIVLEKEVLVQYFNVAISEHPEKIEEIQKHYNLLMQHSQQETPKQEADFAEPVGLRNLGNTCYLNSLLQYFYAVKPFRELVENYEALKQELGPDESTEYGFLQPQDRFKNPVTKREVEKAQAFVPTLARLFETMSTQPSPAQPTWDLASRALEDDENASNTFPQAPEDTVSKKAASPDSHAPNSPNELPPTPDSTTASGEAASDNTLIGDGEVVMTPPSEADENQKGENGSAQTVENRKDSMEMDTGKAQPELPSRQPPPIPPRPQTTSDESATKRETESAAAQQDAREVAAKILKKMQRAFAPDRFDDGDLRHTVIKDLFYHNLKRRHASGESVIESSEVIISNLALRPASIQACLDNWFGYDALSNQFSTATYLPALLQISINRRYWTKSPPVAMFVKHNIPLDDTIHMDRYLESDSPKLAELREQTIDYTKELFQLEKRQERLSITECELVGPDALDLTYQFISRAGDELGDTGNLLELLKDEADTRRAELQDVEKRIADLEKRRSEIPFAQFDTPSNAYKIFAVIFHRGPASSASGHYWAYIRDFKADKWRKYNDEYVTDVAAPREIFEETDPATTGAPSMVIYVRNDLKETVIDPVHRVAPPQAGVDTTAAENGDVDMTDDVDGLPDSQEGMEDGDLPPQAARAATASAEDDPSNFYHG</sequence>
<dbReference type="PROSITE" id="PS50235">
    <property type="entry name" value="USP_3"/>
    <property type="match status" value="1"/>
</dbReference>
<dbReference type="EMBL" id="MU007058">
    <property type="protein sequence ID" value="KAF2427720.1"/>
    <property type="molecule type" value="Genomic_DNA"/>
</dbReference>
<dbReference type="InterPro" id="IPR025305">
    <property type="entry name" value="UCH_repeat_domain"/>
</dbReference>
<dbReference type="GO" id="GO:0061136">
    <property type="term" value="P:regulation of proteasomal protein catabolic process"/>
    <property type="evidence" value="ECO:0007669"/>
    <property type="project" value="TreeGrafter"/>
</dbReference>
<evidence type="ECO:0000256" key="8">
    <source>
        <dbReference type="SAM" id="MobiDB-lite"/>
    </source>
</evidence>
<dbReference type="GO" id="GO:0004843">
    <property type="term" value="F:cysteine-type deubiquitinase activity"/>
    <property type="evidence" value="ECO:0007669"/>
    <property type="project" value="UniProtKB-EC"/>
</dbReference>
<protein>
    <recommendedName>
        <fullName evidence="2">ubiquitinyl hydrolase 1</fullName>
        <ecNumber evidence="2">3.4.19.12</ecNumber>
    </recommendedName>
</protein>
<keyword evidence="11" id="KW-1185">Reference proteome</keyword>
<dbReference type="PANTHER" id="PTHR43982">
    <property type="entry name" value="UBIQUITIN CARBOXYL-TERMINAL HYDROLASE"/>
    <property type="match status" value="1"/>
</dbReference>
<keyword evidence="5" id="KW-0378">Hydrolase</keyword>
<dbReference type="Pfam" id="PF13446">
    <property type="entry name" value="RPT"/>
    <property type="match status" value="2"/>
</dbReference>
<evidence type="ECO:0000256" key="6">
    <source>
        <dbReference type="ARBA" id="ARBA00022807"/>
    </source>
</evidence>
<dbReference type="Gene3D" id="3.90.70.10">
    <property type="entry name" value="Cysteine proteinases"/>
    <property type="match status" value="2"/>
</dbReference>
<reference evidence="10" key="1">
    <citation type="journal article" date="2020" name="Stud. Mycol.">
        <title>101 Dothideomycetes genomes: a test case for predicting lifestyles and emergence of pathogens.</title>
        <authorList>
            <person name="Haridas S."/>
            <person name="Albert R."/>
            <person name="Binder M."/>
            <person name="Bloem J."/>
            <person name="Labutti K."/>
            <person name="Salamov A."/>
            <person name="Andreopoulos B."/>
            <person name="Baker S."/>
            <person name="Barry K."/>
            <person name="Bills G."/>
            <person name="Bluhm B."/>
            <person name="Cannon C."/>
            <person name="Castanera R."/>
            <person name="Culley D."/>
            <person name="Daum C."/>
            <person name="Ezra D."/>
            <person name="Gonzalez J."/>
            <person name="Henrissat B."/>
            <person name="Kuo A."/>
            <person name="Liang C."/>
            <person name="Lipzen A."/>
            <person name="Lutzoni F."/>
            <person name="Magnuson J."/>
            <person name="Mondo S."/>
            <person name="Nolan M."/>
            <person name="Ohm R."/>
            <person name="Pangilinan J."/>
            <person name="Park H.-J."/>
            <person name="Ramirez L."/>
            <person name="Alfaro M."/>
            <person name="Sun H."/>
            <person name="Tritt A."/>
            <person name="Yoshinaga Y."/>
            <person name="Zwiers L.-H."/>
            <person name="Turgeon B."/>
            <person name="Goodwin S."/>
            <person name="Spatafora J."/>
            <person name="Crous P."/>
            <person name="Grigoriev I."/>
        </authorList>
    </citation>
    <scope>NUCLEOTIDE SEQUENCE</scope>
    <source>
        <strain evidence="10">CBS 130266</strain>
    </source>
</reference>
<feature type="region of interest" description="Disordered" evidence="8">
    <location>
        <begin position="709"/>
        <end position="840"/>
    </location>
</feature>
<feature type="region of interest" description="Disordered" evidence="8">
    <location>
        <begin position="20"/>
        <end position="49"/>
    </location>
</feature>
<name>A0A9P4NN42_9PEZI</name>
<feature type="compositionally biased region" description="Acidic residues" evidence="8">
    <location>
        <begin position="1173"/>
        <end position="1195"/>
    </location>
</feature>
<dbReference type="InterPro" id="IPR044635">
    <property type="entry name" value="UBP14-like"/>
</dbReference>
<evidence type="ECO:0000256" key="2">
    <source>
        <dbReference type="ARBA" id="ARBA00012759"/>
    </source>
</evidence>
<gene>
    <name evidence="10" type="ORF">EJ08DRAFT_347651</name>
</gene>
<dbReference type="GO" id="GO:0043161">
    <property type="term" value="P:proteasome-mediated ubiquitin-dependent protein catabolic process"/>
    <property type="evidence" value="ECO:0007669"/>
    <property type="project" value="InterPro"/>
</dbReference>
<dbReference type="EC" id="3.4.19.12" evidence="2"/>
<dbReference type="InterPro" id="IPR018200">
    <property type="entry name" value="USP_CS"/>
</dbReference>
<dbReference type="InterPro" id="IPR028889">
    <property type="entry name" value="USP"/>
</dbReference>
<feature type="region of interest" description="Disordered" evidence="8">
    <location>
        <begin position="1160"/>
        <end position="1218"/>
    </location>
</feature>
<evidence type="ECO:0000313" key="10">
    <source>
        <dbReference type="EMBL" id="KAF2427720.1"/>
    </source>
</evidence>
<evidence type="ECO:0000256" key="4">
    <source>
        <dbReference type="ARBA" id="ARBA00022786"/>
    </source>
</evidence>
<dbReference type="PROSITE" id="PS00972">
    <property type="entry name" value="USP_1"/>
    <property type="match status" value="1"/>
</dbReference>
<keyword evidence="4" id="KW-0833">Ubl conjugation pathway</keyword>
<organism evidence="10 11">
    <name type="scientific">Tothia fuscella</name>
    <dbReference type="NCBI Taxonomy" id="1048955"/>
    <lineage>
        <taxon>Eukaryota</taxon>
        <taxon>Fungi</taxon>
        <taxon>Dikarya</taxon>
        <taxon>Ascomycota</taxon>
        <taxon>Pezizomycotina</taxon>
        <taxon>Dothideomycetes</taxon>
        <taxon>Pleosporomycetidae</taxon>
        <taxon>Venturiales</taxon>
        <taxon>Cylindrosympodiaceae</taxon>
        <taxon>Tothia</taxon>
    </lineage>
</organism>
<feature type="compositionally biased region" description="Pro residues" evidence="8">
    <location>
        <begin position="810"/>
        <end position="819"/>
    </location>
</feature>
<dbReference type="GO" id="GO:0016579">
    <property type="term" value="P:protein deubiquitination"/>
    <property type="evidence" value="ECO:0007669"/>
    <property type="project" value="InterPro"/>
</dbReference>
<accession>A0A9P4NN42</accession>
<comment type="caution">
    <text evidence="10">The sequence shown here is derived from an EMBL/GenBank/DDBJ whole genome shotgun (WGS) entry which is preliminary data.</text>
</comment>